<dbReference type="InterPro" id="IPR001650">
    <property type="entry name" value="Helicase_C-like"/>
</dbReference>
<organism evidence="5 6">
    <name type="scientific">Mytilus coruscus</name>
    <name type="common">Sea mussel</name>
    <dbReference type="NCBI Taxonomy" id="42192"/>
    <lineage>
        <taxon>Eukaryota</taxon>
        <taxon>Metazoa</taxon>
        <taxon>Spiralia</taxon>
        <taxon>Lophotrochozoa</taxon>
        <taxon>Mollusca</taxon>
        <taxon>Bivalvia</taxon>
        <taxon>Autobranchia</taxon>
        <taxon>Pteriomorphia</taxon>
        <taxon>Mytilida</taxon>
        <taxon>Mytiloidea</taxon>
        <taxon>Mytilidae</taxon>
        <taxon>Mytilinae</taxon>
        <taxon>Mytilus</taxon>
    </lineage>
</organism>
<evidence type="ECO:0000256" key="1">
    <source>
        <dbReference type="ARBA" id="ARBA00005446"/>
    </source>
</evidence>
<accession>A0A6J8BBB7</accession>
<dbReference type="GO" id="GO:0000724">
    <property type="term" value="P:double-strand break repair via homologous recombination"/>
    <property type="evidence" value="ECO:0007669"/>
    <property type="project" value="TreeGrafter"/>
</dbReference>
<dbReference type="GO" id="GO:0005737">
    <property type="term" value="C:cytoplasm"/>
    <property type="evidence" value="ECO:0007669"/>
    <property type="project" value="TreeGrafter"/>
</dbReference>
<dbReference type="SUPFAM" id="SSF52540">
    <property type="entry name" value="P-loop containing nucleoside triphosphate hydrolases"/>
    <property type="match status" value="1"/>
</dbReference>
<reference evidence="5 6" key="1">
    <citation type="submission" date="2020-06" db="EMBL/GenBank/DDBJ databases">
        <authorList>
            <person name="Li R."/>
            <person name="Bekaert M."/>
        </authorList>
    </citation>
    <scope>NUCLEOTIDE SEQUENCE [LARGE SCALE GENOMIC DNA]</scope>
    <source>
        <strain evidence="6">wild</strain>
    </source>
</reference>
<dbReference type="GO" id="GO:0043138">
    <property type="term" value="F:3'-5' DNA helicase activity"/>
    <property type="evidence" value="ECO:0007669"/>
    <property type="project" value="UniProtKB-EC"/>
</dbReference>
<dbReference type="Gene3D" id="3.40.50.300">
    <property type="entry name" value="P-loop containing nucleotide triphosphate hydrolases"/>
    <property type="match status" value="2"/>
</dbReference>
<dbReference type="EC" id="5.6.2.4" evidence="3"/>
<dbReference type="InterPro" id="IPR027417">
    <property type="entry name" value="P-loop_NTPase"/>
</dbReference>
<evidence type="ECO:0000256" key="2">
    <source>
        <dbReference type="ARBA" id="ARBA00034617"/>
    </source>
</evidence>
<dbReference type="GO" id="GO:0005694">
    <property type="term" value="C:chromosome"/>
    <property type="evidence" value="ECO:0007669"/>
    <property type="project" value="TreeGrafter"/>
</dbReference>
<evidence type="ECO:0000313" key="6">
    <source>
        <dbReference type="Proteomes" id="UP000507470"/>
    </source>
</evidence>
<dbReference type="PANTHER" id="PTHR13710:SF157">
    <property type="entry name" value="DNA HELICASE"/>
    <property type="match status" value="1"/>
</dbReference>
<protein>
    <recommendedName>
        <fullName evidence="3">DNA 3'-5' helicase</fullName>
        <ecNumber evidence="3">5.6.2.4</ecNumber>
    </recommendedName>
</protein>
<comment type="similarity">
    <text evidence="1">Belongs to the helicase family. RecQ subfamily.</text>
</comment>
<evidence type="ECO:0000313" key="5">
    <source>
        <dbReference type="EMBL" id="CAC5380600.1"/>
    </source>
</evidence>
<gene>
    <name evidence="5" type="ORF">MCOR_16540</name>
</gene>
<comment type="catalytic activity">
    <reaction evidence="2">
        <text>Couples ATP hydrolysis with the unwinding of duplex DNA by translocating in the 3'-5' direction.</text>
        <dbReference type="EC" id="5.6.2.4"/>
    </reaction>
</comment>
<dbReference type="GO" id="GO:0000723">
    <property type="term" value="P:telomere maintenance"/>
    <property type="evidence" value="ECO:0007669"/>
    <property type="project" value="TreeGrafter"/>
</dbReference>
<proteinExistence type="inferred from homology"/>
<dbReference type="Pfam" id="PF00271">
    <property type="entry name" value="Helicase_C"/>
    <property type="match status" value="1"/>
</dbReference>
<evidence type="ECO:0000256" key="3">
    <source>
        <dbReference type="ARBA" id="ARBA00034808"/>
    </source>
</evidence>
<dbReference type="GO" id="GO:0009378">
    <property type="term" value="F:four-way junction helicase activity"/>
    <property type="evidence" value="ECO:0007669"/>
    <property type="project" value="TreeGrafter"/>
</dbReference>
<keyword evidence="5" id="KW-0378">Hydrolase</keyword>
<dbReference type="EMBL" id="CACVKT020002909">
    <property type="protein sequence ID" value="CAC5380600.1"/>
    <property type="molecule type" value="Genomic_DNA"/>
</dbReference>
<dbReference type="AlphaFoldDB" id="A0A6J8BBB7"/>
<name>A0A6J8BBB7_MYTCO</name>
<sequence>MISLVISPLKALMRDQVFALEAKGIHGAAIMKETPTDDMMGLTAKLNRTLKTYPIFWKTYVINDLKSSFCAEGCGRPNVYIHVEKKTKQNMEENLNWLMNLVSSKQELCPKTMIYCRNLFNESMFMWFKEELDEKTYFNGVETVPNRLVEMYHSRTDVKSSKRILSELKKPGSVIRVIYATVAFGIGIDIPDIEYIINWGLPSSVLTYWQELGRCGRDGRQGLSIMYPYSRSLDDPDKELKTIIKGDMYYRRQILSLFQLRGMNSNIQKAQACESNSCESCCCGQCMCCSICITKCTCSGKNNPSSELILYCKIYSITSVDLLLYTSIVIVAII</sequence>
<keyword evidence="6" id="KW-1185">Reference proteome</keyword>
<feature type="domain" description="Helicase C-terminal" evidence="4">
    <location>
        <begin position="94"/>
        <end position="271"/>
    </location>
</feature>
<dbReference type="GO" id="GO:0016787">
    <property type="term" value="F:hydrolase activity"/>
    <property type="evidence" value="ECO:0007669"/>
    <property type="project" value="UniProtKB-KW"/>
</dbReference>
<dbReference type="OrthoDB" id="10040197at2759"/>
<dbReference type="Proteomes" id="UP000507470">
    <property type="component" value="Unassembled WGS sequence"/>
</dbReference>
<dbReference type="PANTHER" id="PTHR13710">
    <property type="entry name" value="DNA HELICASE RECQ FAMILY MEMBER"/>
    <property type="match status" value="1"/>
</dbReference>
<dbReference type="SMART" id="SM00490">
    <property type="entry name" value="HELICc"/>
    <property type="match status" value="1"/>
</dbReference>
<dbReference type="GO" id="GO:0005654">
    <property type="term" value="C:nucleoplasm"/>
    <property type="evidence" value="ECO:0007669"/>
    <property type="project" value="TreeGrafter"/>
</dbReference>
<evidence type="ECO:0000259" key="4">
    <source>
        <dbReference type="PROSITE" id="PS51194"/>
    </source>
</evidence>
<dbReference type="PROSITE" id="PS51194">
    <property type="entry name" value="HELICASE_CTER"/>
    <property type="match status" value="1"/>
</dbReference>